<proteinExistence type="predicted"/>
<reference evidence="2" key="1">
    <citation type="submission" date="2017-05" db="UniProtKB">
        <authorList>
            <consortium name="EnsemblMetazoa"/>
        </authorList>
    </citation>
    <scope>IDENTIFICATION</scope>
</reference>
<keyword evidence="1" id="KW-0472">Membrane</keyword>
<dbReference type="EnsemblMetazoa" id="Aqu2.1.34801_001">
    <property type="protein sequence ID" value="Aqu2.1.34801_001"/>
    <property type="gene ID" value="Aqu2.1.34801"/>
</dbReference>
<evidence type="ECO:0000256" key="1">
    <source>
        <dbReference type="SAM" id="Phobius"/>
    </source>
</evidence>
<accession>A0A1X7V4B2</accession>
<keyword evidence="1" id="KW-0812">Transmembrane</keyword>
<dbReference type="AlphaFoldDB" id="A0A1X7V4B2"/>
<dbReference type="InParanoid" id="A0A1X7V4B2"/>
<evidence type="ECO:0000313" key="2">
    <source>
        <dbReference type="EnsemblMetazoa" id="Aqu2.1.34801_001"/>
    </source>
</evidence>
<keyword evidence="1" id="KW-1133">Transmembrane helix</keyword>
<organism evidence="2">
    <name type="scientific">Amphimedon queenslandica</name>
    <name type="common">Sponge</name>
    <dbReference type="NCBI Taxonomy" id="400682"/>
    <lineage>
        <taxon>Eukaryota</taxon>
        <taxon>Metazoa</taxon>
        <taxon>Porifera</taxon>
        <taxon>Demospongiae</taxon>
        <taxon>Heteroscleromorpha</taxon>
        <taxon>Haplosclerida</taxon>
        <taxon>Niphatidae</taxon>
        <taxon>Amphimedon</taxon>
    </lineage>
</organism>
<protein>
    <submittedName>
        <fullName evidence="2">Uncharacterized protein</fullName>
    </submittedName>
</protein>
<name>A0A1X7V4B2_AMPQE</name>
<sequence>DTGADYGRASTRKVYKQKNGCGFISCNIGTVFALILASGALILQQMMLYVYLNQIQSAWIFVHSDSIPLIEGVNIVHDKFLGTLGDEVHHLYRLTIGSSNYYS</sequence>
<feature type="transmembrane region" description="Helical" evidence="1">
    <location>
        <begin position="21"/>
        <end position="43"/>
    </location>
</feature>